<dbReference type="PANTHER" id="PTHR43798:SF33">
    <property type="entry name" value="HYDROLASE, PUTATIVE (AFU_ORTHOLOGUE AFUA_2G14860)-RELATED"/>
    <property type="match status" value="1"/>
</dbReference>
<dbReference type="EMBL" id="JAVRQU010000018">
    <property type="protein sequence ID" value="KAK5692925.1"/>
    <property type="molecule type" value="Genomic_DNA"/>
</dbReference>
<proteinExistence type="predicted"/>
<dbReference type="Pfam" id="PF12697">
    <property type="entry name" value="Abhydrolase_6"/>
    <property type="match status" value="1"/>
</dbReference>
<feature type="domain" description="AB hydrolase-1" evidence="1">
    <location>
        <begin position="26"/>
        <end position="280"/>
    </location>
</feature>
<gene>
    <name evidence="2" type="ORF">LTR97_010401</name>
</gene>
<dbReference type="InterPro" id="IPR029058">
    <property type="entry name" value="AB_hydrolase_fold"/>
</dbReference>
<dbReference type="PANTHER" id="PTHR43798">
    <property type="entry name" value="MONOACYLGLYCEROL LIPASE"/>
    <property type="match status" value="1"/>
</dbReference>
<name>A0AAN7ZLH3_9PEZI</name>
<dbReference type="SUPFAM" id="SSF53474">
    <property type="entry name" value="alpha/beta-Hydrolases"/>
    <property type="match status" value="1"/>
</dbReference>
<evidence type="ECO:0000313" key="3">
    <source>
        <dbReference type="Proteomes" id="UP001310594"/>
    </source>
</evidence>
<sequence length="290" mass="32268">MTSLEQRYTPKGVSYLASGKKSRLGLVCIHGWGCRASDFTLLFQDLNRKSADLTLLAIDLPGHGDSPKGLCPDASVSGCARAALSVAQHENVSEIVLCGHSMGGRMVMDAFTQAQVTGTPIVNGIIFLDVSNYKLRPKLYEFDEKDPRSKAMTEQQKAIKKAEMFQSMFSSETPLDFELATLNHLKTLDRNFANAIRENYIRYDHEDLNACLANVGECGIPFCNLQSTDIDGENQRFPLKSGQISPWMQLIQEKVPQAQQVVVEDSAHFPHVDQPQQVANLVLSFVRDFR</sequence>
<dbReference type="Gene3D" id="3.40.50.1820">
    <property type="entry name" value="alpha/beta hydrolase"/>
    <property type="match status" value="1"/>
</dbReference>
<protein>
    <recommendedName>
        <fullName evidence="1">AB hydrolase-1 domain-containing protein</fullName>
    </recommendedName>
</protein>
<evidence type="ECO:0000259" key="1">
    <source>
        <dbReference type="Pfam" id="PF12697"/>
    </source>
</evidence>
<organism evidence="2 3">
    <name type="scientific">Elasticomyces elasticus</name>
    <dbReference type="NCBI Taxonomy" id="574655"/>
    <lineage>
        <taxon>Eukaryota</taxon>
        <taxon>Fungi</taxon>
        <taxon>Dikarya</taxon>
        <taxon>Ascomycota</taxon>
        <taxon>Pezizomycotina</taxon>
        <taxon>Dothideomycetes</taxon>
        <taxon>Dothideomycetidae</taxon>
        <taxon>Mycosphaerellales</taxon>
        <taxon>Teratosphaeriaceae</taxon>
        <taxon>Elasticomyces</taxon>
    </lineage>
</organism>
<dbReference type="GO" id="GO:0016020">
    <property type="term" value="C:membrane"/>
    <property type="evidence" value="ECO:0007669"/>
    <property type="project" value="TreeGrafter"/>
</dbReference>
<reference evidence="2" key="1">
    <citation type="submission" date="2023-08" db="EMBL/GenBank/DDBJ databases">
        <title>Black Yeasts Isolated from many extreme environments.</title>
        <authorList>
            <person name="Coleine C."/>
            <person name="Stajich J.E."/>
            <person name="Selbmann L."/>
        </authorList>
    </citation>
    <scope>NUCLEOTIDE SEQUENCE</scope>
    <source>
        <strain evidence="2">CCFEE 5810</strain>
    </source>
</reference>
<dbReference type="Proteomes" id="UP001310594">
    <property type="component" value="Unassembled WGS sequence"/>
</dbReference>
<dbReference type="AlphaFoldDB" id="A0AAN7ZLH3"/>
<dbReference type="InterPro" id="IPR050266">
    <property type="entry name" value="AB_hydrolase_sf"/>
</dbReference>
<comment type="caution">
    <text evidence="2">The sequence shown here is derived from an EMBL/GenBank/DDBJ whole genome shotgun (WGS) entry which is preliminary data.</text>
</comment>
<evidence type="ECO:0000313" key="2">
    <source>
        <dbReference type="EMBL" id="KAK5692925.1"/>
    </source>
</evidence>
<accession>A0AAN7ZLH3</accession>
<dbReference type="InterPro" id="IPR000073">
    <property type="entry name" value="AB_hydrolase_1"/>
</dbReference>